<reference evidence="4" key="1">
    <citation type="submission" date="2022-06" db="EMBL/GenBank/DDBJ databases">
        <title>Solitalea sp. MAHUQ-68 isolated from rhizospheric soil.</title>
        <authorList>
            <person name="Huq M.A."/>
        </authorList>
    </citation>
    <scope>NUCLEOTIDE SEQUENCE</scope>
    <source>
        <strain evidence="4">MAHUQ-68</strain>
    </source>
</reference>
<keyword evidence="1" id="KW-0802">TPR repeat</keyword>
<evidence type="ECO:0000256" key="2">
    <source>
        <dbReference type="SAM" id="Phobius"/>
    </source>
</evidence>
<keyword evidence="2" id="KW-0472">Membrane</keyword>
<accession>A0A9X2EZR6</accession>
<evidence type="ECO:0000313" key="4">
    <source>
        <dbReference type="EMBL" id="MCO4292052.1"/>
    </source>
</evidence>
<dbReference type="EMBL" id="JAMWYS010000017">
    <property type="protein sequence ID" value="MCO4292052.1"/>
    <property type="molecule type" value="Genomic_DNA"/>
</dbReference>
<evidence type="ECO:0000256" key="1">
    <source>
        <dbReference type="PROSITE-ProRule" id="PRU00339"/>
    </source>
</evidence>
<name>A0A9X2EZR6_9SPHI</name>
<dbReference type="InterPro" id="IPR011990">
    <property type="entry name" value="TPR-like_helical_dom_sf"/>
</dbReference>
<protein>
    <submittedName>
        <fullName evidence="4">Tetratricopeptide repeat protein</fullName>
    </submittedName>
</protein>
<dbReference type="AlphaFoldDB" id="A0A9X2EZR6"/>
<dbReference type="SMART" id="SM00028">
    <property type="entry name" value="TPR"/>
    <property type="match status" value="3"/>
</dbReference>
<keyword evidence="2" id="KW-0812">Transmembrane</keyword>
<dbReference type="InterPro" id="IPR018704">
    <property type="entry name" value="SecYEG/CpoB_TPR"/>
</dbReference>
<dbReference type="InterPro" id="IPR019734">
    <property type="entry name" value="TPR_rpt"/>
</dbReference>
<keyword evidence="2" id="KW-1133">Transmembrane helix</keyword>
<evidence type="ECO:0000259" key="3">
    <source>
        <dbReference type="Pfam" id="PF09976"/>
    </source>
</evidence>
<organism evidence="4 5">
    <name type="scientific">Solitalea agri</name>
    <dbReference type="NCBI Taxonomy" id="2953739"/>
    <lineage>
        <taxon>Bacteria</taxon>
        <taxon>Pseudomonadati</taxon>
        <taxon>Bacteroidota</taxon>
        <taxon>Sphingobacteriia</taxon>
        <taxon>Sphingobacteriales</taxon>
        <taxon>Sphingobacteriaceae</taxon>
        <taxon>Solitalea</taxon>
    </lineage>
</organism>
<evidence type="ECO:0000313" key="5">
    <source>
        <dbReference type="Proteomes" id="UP001155182"/>
    </source>
</evidence>
<proteinExistence type="predicted"/>
<dbReference type="Proteomes" id="UP001155182">
    <property type="component" value="Unassembled WGS sequence"/>
</dbReference>
<keyword evidence="5" id="KW-1185">Reference proteome</keyword>
<feature type="domain" description="Ancillary SecYEG translocon subunit/Cell division coordinator CpoB TPR" evidence="3">
    <location>
        <begin position="30"/>
        <end position="211"/>
    </location>
</feature>
<comment type="caution">
    <text evidence="4">The sequence shown here is derived from an EMBL/GenBank/DDBJ whole genome shotgun (WGS) entry which is preliminary data.</text>
</comment>
<feature type="repeat" description="TPR" evidence="1">
    <location>
        <begin position="141"/>
        <end position="174"/>
    </location>
</feature>
<feature type="transmembrane region" description="Helical" evidence="2">
    <location>
        <begin position="35"/>
        <end position="55"/>
    </location>
</feature>
<gene>
    <name evidence="4" type="ORF">NF867_04150</name>
</gene>
<dbReference type="SUPFAM" id="SSF48452">
    <property type="entry name" value="TPR-like"/>
    <property type="match status" value="1"/>
</dbReference>
<dbReference type="Pfam" id="PF09976">
    <property type="entry name" value="TPR_21"/>
    <property type="match status" value="1"/>
</dbReference>
<dbReference type="RefSeq" id="WP_252586299.1">
    <property type="nucleotide sequence ID" value="NZ_JAMWYS010000017.1"/>
</dbReference>
<sequence>MAKNQANNQPELGGLDLQGQFGKTEQFVTENKKSLLIILGAVVVMGGLFIGWNLYHKNQDKDAQDQMFRAEQYFETDSLNKALNGDGNYPGFLKIIDEYSGTKSANLANYYAGICYLKKGEFEKAIEHLESYTSKDDITTATSLGAIGDAYSELKKYDQAADYYKKAADKNLQNFSPMYLMKLGMIYEELKKNDKALEAYKTIKTEYSDSQQARTIDEYIARAEAKL</sequence>
<dbReference type="Gene3D" id="1.25.40.10">
    <property type="entry name" value="Tetratricopeptide repeat domain"/>
    <property type="match status" value="2"/>
</dbReference>
<dbReference type="PROSITE" id="PS50005">
    <property type="entry name" value="TPR"/>
    <property type="match status" value="1"/>
</dbReference>